<evidence type="ECO:0000256" key="1">
    <source>
        <dbReference type="ARBA" id="ARBA00004651"/>
    </source>
</evidence>
<keyword evidence="2" id="KW-1003">Cell membrane</keyword>
<dbReference type="PANTHER" id="PTHR30086:SF20">
    <property type="entry name" value="ARGININE EXPORTER PROTEIN ARGO-RELATED"/>
    <property type="match status" value="1"/>
</dbReference>
<dbReference type="Pfam" id="PF01810">
    <property type="entry name" value="LysE"/>
    <property type="match status" value="1"/>
</dbReference>
<dbReference type="GO" id="GO:0015171">
    <property type="term" value="F:amino acid transmembrane transporter activity"/>
    <property type="evidence" value="ECO:0007669"/>
    <property type="project" value="TreeGrafter"/>
</dbReference>
<evidence type="ECO:0008006" key="9">
    <source>
        <dbReference type="Google" id="ProtNLM"/>
    </source>
</evidence>
<dbReference type="RefSeq" id="WP_147930753.1">
    <property type="nucleotide sequence ID" value="NZ_VOXD01000014.1"/>
</dbReference>
<dbReference type="Proteomes" id="UP000321907">
    <property type="component" value="Unassembled WGS sequence"/>
</dbReference>
<evidence type="ECO:0000256" key="6">
    <source>
        <dbReference type="SAM" id="Phobius"/>
    </source>
</evidence>
<feature type="transmembrane region" description="Helical" evidence="6">
    <location>
        <begin position="41"/>
        <end position="63"/>
    </location>
</feature>
<feature type="transmembrane region" description="Helical" evidence="6">
    <location>
        <begin position="14"/>
        <end position="34"/>
    </location>
</feature>
<dbReference type="PANTHER" id="PTHR30086">
    <property type="entry name" value="ARGININE EXPORTER PROTEIN ARGO"/>
    <property type="match status" value="1"/>
</dbReference>
<feature type="transmembrane region" description="Helical" evidence="6">
    <location>
        <begin position="119"/>
        <end position="142"/>
    </location>
</feature>
<dbReference type="OrthoDB" id="679767at2"/>
<keyword evidence="5 6" id="KW-0472">Membrane</keyword>
<evidence type="ECO:0000256" key="4">
    <source>
        <dbReference type="ARBA" id="ARBA00022989"/>
    </source>
</evidence>
<comment type="caution">
    <text evidence="7">The sequence shown here is derived from an EMBL/GenBank/DDBJ whole genome shotgun (WGS) entry which is preliminary data.</text>
</comment>
<dbReference type="EMBL" id="VOXD01000014">
    <property type="protein sequence ID" value="TXF89443.1"/>
    <property type="molecule type" value="Genomic_DNA"/>
</dbReference>
<keyword evidence="3 6" id="KW-0812">Transmembrane</keyword>
<sequence>MSLINSSTYFLEGIRAGLVLSLLVGPLLVLLLQLSLRRGTLAAFAGAMGFWISDVSIAAATHFGLGGLDKISDSIYLTKVIGTIGGAILLIVAIVGWFREPVDFTAERVVPNRRGLLSAFAQGFGINLFNPFTISFWSFFSVTQIHDRELSDDAALAVYTGLILTVILTDCIKVLSARKLREFLTPEMVRRVQRFGALALAVFGVVLAIRVWL</sequence>
<name>A0A5C7FP62_9BACT</name>
<dbReference type="InterPro" id="IPR001123">
    <property type="entry name" value="LeuE-type"/>
</dbReference>
<keyword evidence="4 6" id="KW-1133">Transmembrane helix</keyword>
<protein>
    <recommendedName>
        <fullName evidence="9">Threonine/homoserine/homoserine lactone efflux protein</fullName>
    </recommendedName>
</protein>
<evidence type="ECO:0000313" key="7">
    <source>
        <dbReference type="EMBL" id="TXF89443.1"/>
    </source>
</evidence>
<keyword evidence="8" id="KW-1185">Reference proteome</keyword>
<dbReference type="AlphaFoldDB" id="A0A5C7FP62"/>
<feature type="transmembrane region" description="Helical" evidence="6">
    <location>
        <begin position="195"/>
        <end position="212"/>
    </location>
</feature>
<comment type="subcellular location">
    <subcellularLocation>
        <location evidence="1">Cell membrane</location>
        <topology evidence="1">Multi-pass membrane protein</topology>
    </subcellularLocation>
</comment>
<gene>
    <name evidence="7" type="ORF">FUA23_10780</name>
</gene>
<organism evidence="7 8">
    <name type="scientific">Neolewinella aurantiaca</name>
    <dbReference type="NCBI Taxonomy" id="2602767"/>
    <lineage>
        <taxon>Bacteria</taxon>
        <taxon>Pseudomonadati</taxon>
        <taxon>Bacteroidota</taxon>
        <taxon>Saprospiria</taxon>
        <taxon>Saprospirales</taxon>
        <taxon>Lewinellaceae</taxon>
        <taxon>Neolewinella</taxon>
    </lineage>
</organism>
<dbReference type="GO" id="GO:0005886">
    <property type="term" value="C:plasma membrane"/>
    <property type="evidence" value="ECO:0007669"/>
    <property type="project" value="UniProtKB-SubCell"/>
</dbReference>
<proteinExistence type="predicted"/>
<evidence type="ECO:0000313" key="8">
    <source>
        <dbReference type="Proteomes" id="UP000321907"/>
    </source>
</evidence>
<feature type="transmembrane region" description="Helical" evidence="6">
    <location>
        <begin position="75"/>
        <end position="98"/>
    </location>
</feature>
<reference evidence="7 8" key="1">
    <citation type="submission" date="2019-08" db="EMBL/GenBank/DDBJ databases">
        <title>Lewinella sp. strain SSH13 Genome sequencing and assembly.</title>
        <authorList>
            <person name="Kim I."/>
        </authorList>
    </citation>
    <scope>NUCLEOTIDE SEQUENCE [LARGE SCALE GENOMIC DNA]</scope>
    <source>
        <strain evidence="7 8">SSH13</strain>
    </source>
</reference>
<feature type="transmembrane region" description="Helical" evidence="6">
    <location>
        <begin position="154"/>
        <end position="175"/>
    </location>
</feature>
<evidence type="ECO:0000256" key="5">
    <source>
        <dbReference type="ARBA" id="ARBA00023136"/>
    </source>
</evidence>
<evidence type="ECO:0000256" key="3">
    <source>
        <dbReference type="ARBA" id="ARBA00022692"/>
    </source>
</evidence>
<accession>A0A5C7FP62</accession>
<evidence type="ECO:0000256" key="2">
    <source>
        <dbReference type="ARBA" id="ARBA00022475"/>
    </source>
</evidence>